<dbReference type="GO" id="GO:0003677">
    <property type="term" value="F:DNA binding"/>
    <property type="evidence" value="ECO:0007669"/>
    <property type="project" value="InterPro"/>
</dbReference>
<evidence type="ECO:0000256" key="2">
    <source>
        <dbReference type="ARBA" id="ARBA00008959"/>
    </source>
</evidence>
<dbReference type="InterPro" id="IPR021886">
    <property type="entry name" value="MgsA_C"/>
</dbReference>
<dbReference type="InterPro" id="IPR027417">
    <property type="entry name" value="P-loop_NTPase"/>
</dbReference>
<dbReference type="GO" id="GO:0006261">
    <property type="term" value="P:DNA-templated DNA replication"/>
    <property type="evidence" value="ECO:0007669"/>
    <property type="project" value="TreeGrafter"/>
</dbReference>
<dbReference type="EMBL" id="JABBJJ010000316">
    <property type="protein sequence ID" value="NMO21369.1"/>
    <property type="molecule type" value="Genomic_DNA"/>
</dbReference>
<dbReference type="CDD" id="cd18139">
    <property type="entry name" value="HLD_clamp_RarA"/>
    <property type="match status" value="1"/>
</dbReference>
<dbReference type="Gene3D" id="3.40.50.300">
    <property type="entry name" value="P-loop containing nucleotide triphosphate hydrolases"/>
    <property type="match status" value="1"/>
</dbReference>
<dbReference type="GO" id="GO:0016887">
    <property type="term" value="F:ATP hydrolysis activity"/>
    <property type="evidence" value="ECO:0007669"/>
    <property type="project" value="InterPro"/>
</dbReference>
<dbReference type="AlphaFoldDB" id="A0A848LUN1"/>
<evidence type="ECO:0000256" key="1">
    <source>
        <dbReference type="ARBA" id="ARBA00002393"/>
    </source>
</evidence>
<dbReference type="InterPro" id="IPR051314">
    <property type="entry name" value="AAA_ATPase_RarA/MGS1/WRNIP1"/>
</dbReference>
<dbReference type="SUPFAM" id="SSF52540">
    <property type="entry name" value="P-loop containing nucleoside triphosphate hydrolases"/>
    <property type="match status" value="1"/>
</dbReference>
<dbReference type="Proteomes" id="UP000518300">
    <property type="component" value="Unassembled WGS sequence"/>
</dbReference>
<dbReference type="Gene3D" id="1.10.8.60">
    <property type="match status" value="1"/>
</dbReference>
<dbReference type="FunFam" id="3.40.50.300:FF:000137">
    <property type="entry name" value="Replication-associated recombination protein A"/>
    <property type="match status" value="1"/>
</dbReference>
<name>A0A848LUN1_9BACT</name>
<reference evidence="7 8" key="1">
    <citation type="submission" date="2020-04" db="EMBL/GenBank/DDBJ databases">
        <title>Draft genome of Pyxidicoccus fallax type strain.</title>
        <authorList>
            <person name="Whitworth D.E."/>
        </authorList>
    </citation>
    <scope>NUCLEOTIDE SEQUENCE [LARGE SCALE GENOMIC DNA]</scope>
    <source>
        <strain evidence="7 8">DSM 14698</strain>
    </source>
</reference>
<evidence type="ECO:0000259" key="6">
    <source>
        <dbReference type="SMART" id="SM00382"/>
    </source>
</evidence>
<keyword evidence="5" id="KW-0067">ATP-binding</keyword>
<evidence type="ECO:0000256" key="5">
    <source>
        <dbReference type="ARBA" id="ARBA00022840"/>
    </source>
</evidence>
<keyword evidence="4" id="KW-0547">Nucleotide-binding</keyword>
<evidence type="ECO:0000256" key="4">
    <source>
        <dbReference type="ARBA" id="ARBA00022741"/>
    </source>
</evidence>
<dbReference type="Pfam" id="PF12002">
    <property type="entry name" value="MgsA_C"/>
    <property type="match status" value="1"/>
</dbReference>
<dbReference type="GO" id="GO:0000731">
    <property type="term" value="P:DNA synthesis involved in DNA repair"/>
    <property type="evidence" value="ECO:0007669"/>
    <property type="project" value="TreeGrafter"/>
</dbReference>
<proteinExistence type="inferred from homology"/>
<comment type="caution">
    <text evidence="7">The sequence shown here is derived from an EMBL/GenBank/DDBJ whole genome shotgun (WGS) entry which is preliminary data.</text>
</comment>
<dbReference type="InterPro" id="IPR003593">
    <property type="entry name" value="AAA+_ATPase"/>
</dbReference>
<sequence>MSAGPDLFSASVDMNRFAPLAERMRPRTPDEFIGQGHLLGPGAPLRQLMERRSIVSSLFWGPPGVGKTTLARMLASSVDAEFVILSAVSDGIPRIREVVAEAELQRNRYSRRTVLFVDEIHRWAKNVQEQALPHVESGLLVLLGATTENVSFEVRPALVSRCRVFQLKELTLADIQTAITRALTDEKRGLGSRKLTIGEEALTLLARGGAGDVRKALGALELAANLTGDGEEITVATAREAVGTSLSRHDKDGDEHFDLLRALQKSCRGSNAQGAIFWAAKLLQTGDVVSLWRRLKVIAVEDVGMAMPEAITIVRACEEGFHSVGMPEGRLFVAHAVVTLATAKKSNRAYQAMNAALEALEQHPNLGPPMHLRNAPTELMKELGHGKGYQVPWNSPGHYVPGQTYLPPPLERAVFYRPSKEGYEAEVHERMTQWWREDKGAKGGE</sequence>
<dbReference type="SMART" id="SM00382">
    <property type="entry name" value="AAA"/>
    <property type="match status" value="1"/>
</dbReference>
<keyword evidence="8" id="KW-1185">Reference proteome</keyword>
<dbReference type="SUPFAM" id="SSF48019">
    <property type="entry name" value="post-AAA+ oligomerization domain-like"/>
    <property type="match status" value="1"/>
</dbReference>
<dbReference type="PANTHER" id="PTHR13779:SF7">
    <property type="entry name" value="ATPASE WRNIP1"/>
    <property type="match status" value="1"/>
</dbReference>
<organism evidence="7 8">
    <name type="scientific">Pyxidicoccus fallax</name>
    <dbReference type="NCBI Taxonomy" id="394095"/>
    <lineage>
        <taxon>Bacteria</taxon>
        <taxon>Pseudomonadati</taxon>
        <taxon>Myxococcota</taxon>
        <taxon>Myxococcia</taxon>
        <taxon>Myxococcales</taxon>
        <taxon>Cystobacterineae</taxon>
        <taxon>Myxococcaceae</taxon>
        <taxon>Pyxidicoccus</taxon>
    </lineage>
</organism>
<evidence type="ECO:0000313" key="8">
    <source>
        <dbReference type="Proteomes" id="UP000518300"/>
    </source>
</evidence>
<accession>A0A848LUN1</accession>
<dbReference type="CDD" id="cd00009">
    <property type="entry name" value="AAA"/>
    <property type="match status" value="1"/>
</dbReference>
<dbReference type="InterPro" id="IPR032423">
    <property type="entry name" value="AAA_assoc_2"/>
</dbReference>
<comment type="function">
    <text evidence="1">DNA-dependent ATPase that plays important roles in cellular responses to stalled DNA replication processes.</text>
</comment>
<gene>
    <name evidence="7" type="ORF">HG543_41935</name>
</gene>
<evidence type="ECO:0000313" key="7">
    <source>
        <dbReference type="EMBL" id="NMO21369.1"/>
    </source>
</evidence>
<evidence type="ECO:0000256" key="3">
    <source>
        <dbReference type="ARBA" id="ARBA00020776"/>
    </source>
</evidence>
<dbReference type="Pfam" id="PF16193">
    <property type="entry name" value="AAA_assoc_2"/>
    <property type="match status" value="1"/>
</dbReference>
<dbReference type="GO" id="GO:0008047">
    <property type="term" value="F:enzyme activator activity"/>
    <property type="evidence" value="ECO:0007669"/>
    <property type="project" value="TreeGrafter"/>
</dbReference>
<dbReference type="Pfam" id="PF00004">
    <property type="entry name" value="AAA"/>
    <property type="match status" value="1"/>
</dbReference>
<dbReference type="GO" id="GO:0017116">
    <property type="term" value="F:single-stranded DNA helicase activity"/>
    <property type="evidence" value="ECO:0007669"/>
    <property type="project" value="TreeGrafter"/>
</dbReference>
<dbReference type="InterPro" id="IPR008921">
    <property type="entry name" value="DNA_pol3_clamp-load_cplx_C"/>
</dbReference>
<feature type="domain" description="AAA+ ATPase" evidence="6">
    <location>
        <begin position="53"/>
        <end position="174"/>
    </location>
</feature>
<dbReference type="PANTHER" id="PTHR13779">
    <property type="entry name" value="WERNER HELICASE-INTERACTING PROTEIN 1 FAMILY MEMBER"/>
    <property type="match status" value="1"/>
</dbReference>
<dbReference type="InterPro" id="IPR003959">
    <property type="entry name" value="ATPase_AAA_core"/>
</dbReference>
<dbReference type="RefSeq" id="WP_169350556.1">
    <property type="nucleotide sequence ID" value="NZ_JABBJJ010000316.1"/>
</dbReference>
<protein>
    <recommendedName>
        <fullName evidence="3">Replication-associated recombination protein A</fullName>
    </recommendedName>
</protein>
<comment type="similarity">
    <text evidence="2">Belongs to the AAA ATPase family. RarA/MGS1/WRNIP1 subfamily.</text>
</comment>
<dbReference type="Gene3D" id="1.20.272.10">
    <property type="match status" value="1"/>
</dbReference>
<dbReference type="Gene3D" id="1.10.3710.10">
    <property type="entry name" value="DNA polymerase III clamp loader subunits, C-terminal domain"/>
    <property type="match status" value="1"/>
</dbReference>
<dbReference type="GO" id="GO:0005524">
    <property type="term" value="F:ATP binding"/>
    <property type="evidence" value="ECO:0007669"/>
    <property type="project" value="UniProtKB-KW"/>
</dbReference>